<sequence length="207" mass="22955">MKNKLILDVQDVQQDRRLAEKTWLAKADVARFGATSHAPMPQAISRPTTNVELALWRWRTVVLLRVLMGCFCVGDAWLKWHANIENTYLLLLSHAASSQTPVISNWFAWWLHLAQINVHAFVVMMLLLEIGLGMALIFGAFTKLACTIGIALTLLGFMGAGLLDGFFGQGSFDVGVMIVFLLVFPGLLLSSAGQYLGLDRWLRPAGR</sequence>
<feature type="transmembrane region" description="Helical" evidence="1">
    <location>
        <begin position="90"/>
        <end position="112"/>
    </location>
</feature>
<accession>A0A402BIA6</accession>
<proteinExistence type="predicted"/>
<dbReference type="EMBL" id="BIFT01000002">
    <property type="protein sequence ID" value="GCE31151.1"/>
    <property type="molecule type" value="Genomic_DNA"/>
</dbReference>
<feature type="transmembrane region" description="Helical" evidence="1">
    <location>
        <begin position="118"/>
        <end position="141"/>
    </location>
</feature>
<protein>
    <recommendedName>
        <fullName evidence="4">TQO small subunit DoxD domain-containing protein</fullName>
    </recommendedName>
</protein>
<keyword evidence="1" id="KW-0472">Membrane</keyword>
<evidence type="ECO:0000313" key="2">
    <source>
        <dbReference type="EMBL" id="GCE31151.1"/>
    </source>
</evidence>
<keyword evidence="1" id="KW-0812">Transmembrane</keyword>
<gene>
    <name evidence="2" type="ORF">KDA_66350</name>
</gene>
<dbReference type="OrthoDB" id="163277at2"/>
<organism evidence="2 3">
    <name type="scientific">Dictyobacter alpinus</name>
    <dbReference type="NCBI Taxonomy" id="2014873"/>
    <lineage>
        <taxon>Bacteria</taxon>
        <taxon>Bacillati</taxon>
        <taxon>Chloroflexota</taxon>
        <taxon>Ktedonobacteria</taxon>
        <taxon>Ktedonobacterales</taxon>
        <taxon>Dictyobacteraceae</taxon>
        <taxon>Dictyobacter</taxon>
    </lineage>
</organism>
<reference evidence="3" key="1">
    <citation type="submission" date="2018-12" db="EMBL/GenBank/DDBJ databases">
        <title>Tengunoibacter tsumagoiensis gen. nov., sp. nov., Dictyobacter kobayashii sp. nov., D. alpinus sp. nov., and D. joshuensis sp. nov. and description of Dictyobacteraceae fam. nov. within the order Ktedonobacterales isolated from Tengu-no-mugimeshi.</title>
        <authorList>
            <person name="Wang C.M."/>
            <person name="Zheng Y."/>
            <person name="Sakai Y."/>
            <person name="Toyoda A."/>
            <person name="Minakuchi Y."/>
            <person name="Abe K."/>
            <person name="Yokota A."/>
            <person name="Yabe S."/>
        </authorList>
    </citation>
    <scope>NUCLEOTIDE SEQUENCE [LARGE SCALE GENOMIC DNA]</scope>
    <source>
        <strain evidence="3">Uno16</strain>
    </source>
</reference>
<evidence type="ECO:0008006" key="4">
    <source>
        <dbReference type="Google" id="ProtNLM"/>
    </source>
</evidence>
<dbReference type="RefSeq" id="WP_126631147.1">
    <property type="nucleotide sequence ID" value="NZ_BIFT01000002.1"/>
</dbReference>
<keyword evidence="3" id="KW-1185">Reference proteome</keyword>
<evidence type="ECO:0000256" key="1">
    <source>
        <dbReference type="SAM" id="Phobius"/>
    </source>
</evidence>
<evidence type="ECO:0000313" key="3">
    <source>
        <dbReference type="Proteomes" id="UP000287171"/>
    </source>
</evidence>
<name>A0A402BIA6_9CHLR</name>
<dbReference type="Proteomes" id="UP000287171">
    <property type="component" value="Unassembled WGS sequence"/>
</dbReference>
<dbReference type="AlphaFoldDB" id="A0A402BIA6"/>
<feature type="transmembrane region" description="Helical" evidence="1">
    <location>
        <begin position="148"/>
        <end position="168"/>
    </location>
</feature>
<feature type="transmembrane region" description="Helical" evidence="1">
    <location>
        <begin position="174"/>
        <end position="198"/>
    </location>
</feature>
<keyword evidence="1" id="KW-1133">Transmembrane helix</keyword>
<comment type="caution">
    <text evidence="2">The sequence shown here is derived from an EMBL/GenBank/DDBJ whole genome shotgun (WGS) entry which is preliminary data.</text>
</comment>